<dbReference type="AlphaFoldDB" id="A0A0N4YRD6"/>
<reference evidence="2 3" key="2">
    <citation type="submission" date="2018-11" db="EMBL/GenBank/DDBJ databases">
        <authorList>
            <consortium name="Pathogen Informatics"/>
        </authorList>
    </citation>
    <scope>NUCLEOTIDE SEQUENCE [LARGE SCALE GENOMIC DNA]</scope>
</reference>
<dbReference type="Pfam" id="PF14625">
    <property type="entry name" value="Lustrin_cystein"/>
    <property type="match status" value="3"/>
</dbReference>
<dbReference type="PANTHER" id="PTHR46339:SF14">
    <property type="entry name" value="BPTI_KUNITZ INHIBITOR DOMAIN-CONTAINING PROTEIN"/>
    <property type="match status" value="1"/>
</dbReference>
<dbReference type="PANTHER" id="PTHR46339">
    <property type="entry name" value="PROTEIN CBG15282-RELATED"/>
    <property type="match status" value="1"/>
</dbReference>
<keyword evidence="3" id="KW-1185">Reference proteome</keyword>
<dbReference type="PROSITE" id="PS50279">
    <property type="entry name" value="BPTI_KUNITZ_2"/>
    <property type="match status" value="1"/>
</dbReference>
<dbReference type="InterPro" id="IPR002223">
    <property type="entry name" value="Kunitz_BPTI"/>
</dbReference>
<gene>
    <name evidence="2" type="ORF">NBR_LOCUS19809</name>
</gene>
<evidence type="ECO:0000259" key="1">
    <source>
        <dbReference type="PROSITE" id="PS50279"/>
    </source>
</evidence>
<organism evidence="4">
    <name type="scientific">Nippostrongylus brasiliensis</name>
    <name type="common">Rat hookworm</name>
    <dbReference type="NCBI Taxonomy" id="27835"/>
    <lineage>
        <taxon>Eukaryota</taxon>
        <taxon>Metazoa</taxon>
        <taxon>Ecdysozoa</taxon>
        <taxon>Nematoda</taxon>
        <taxon>Chromadorea</taxon>
        <taxon>Rhabditida</taxon>
        <taxon>Rhabditina</taxon>
        <taxon>Rhabditomorpha</taxon>
        <taxon>Strongyloidea</taxon>
        <taxon>Heligmosomidae</taxon>
        <taxon>Nippostrongylus</taxon>
    </lineage>
</organism>
<dbReference type="Pfam" id="PF00014">
    <property type="entry name" value="Kunitz_BPTI"/>
    <property type="match status" value="1"/>
</dbReference>
<evidence type="ECO:0000313" key="3">
    <source>
        <dbReference type="Proteomes" id="UP000271162"/>
    </source>
</evidence>
<proteinExistence type="predicted"/>
<dbReference type="Proteomes" id="UP000271162">
    <property type="component" value="Unassembled WGS sequence"/>
</dbReference>
<accession>A0A0N4YRD6</accession>
<dbReference type="WBParaSite" id="NBR_0001980801-mRNA-1">
    <property type="protein sequence ID" value="NBR_0001980801-mRNA-1"/>
    <property type="gene ID" value="NBR_0001980801"/>
</dbReference>
<name>A0A0N4YRD6_NIPBR</name>
<protein>
    <submittedName>
        <fullName evidence="4">BPTI/Kunitz inhibitor domain-containing protein</fullName>
    </submittedName>
</protein>
<evidence type="ECO:0000313" key="2">
    <source>
        <dbReference type="EMBL" id="VDL83545.1"/>
    </source>
</evidence>
<dbReference type="GO" id="GO:0004867">
    <property type="term" value="F:serine-type endopeptidase inhibitor activity"/>
    <property type="evidence" value="ECO:0007669"/>
    <property type="project" value="InterPro"/>
</dbReference>
<dbReference type="InterPro" id="IPR028150">
    <property type="entry name" value="Lustrin_cystein"/>
</dbReference>
<dbReference type="STRING" id="27835.A0A0N4YRD6"/>
<reference evidence="4" key="1">
    <citation type="submission" date="2017-02" db="UniProtKB">
        <authorList>
            <consortium name="WormBaseParasite"/>
        </authorList>
    </citation>
    <scope>IDENTIFICATION</scope>
</reference>
<dbReference type="InterPro" id="IPR053014">
    <property type="entry name" value="Cuticle_assoc_divergent"/>
</dbReference>
<dbReference type="InterPro" id="IPR006150">
    <property type="entry name" value="Cys_repeat_1"/>
</dbReference>
<sequence>MSFSHTEGSKERASICSLPPSPGYGDCDAQPSERFYFDVFERRCKKFNFLECAGGNRNSFVSESDCARSCYSTACSAGESLAMESPDTPLGCNRTTTCPSGFRCVFDKLTRRRHCCGFSNEENLCPLGSVPYTSPSTVLPLQCAPSLASDQCPDDFLCTSHTHGGYCCRPERDFCPLGQTPESLASSGISVKCSLLTNWQQQCSKGFECIAPFRSSWGFCCSTKITAWCPGNSTAYIDPIDGQVQRQAREIRIHTELSPQKEFYPMDKKGKENFERLGIDPHDEAWHSFACSGSRWKRFLFRVVILVEHFEKKLCALKESLKMRISSTGKEEF</sequence>
<dbReference type="SMART" id="SM00131">
    <property type="entry name" value="KU"/>
    <property type="match status" value="1"/>
</dbReference>
<dbReference type="SUPFAM" id="SSF57362">
    <property type="entry name" value="BPTI-like"/>
    <property type="match status" value="1"/>
</dbReference>
<feature type="domain" description="BPTI/Kunitz inhibitor" evidence="1">
    <location>
        <begin position="16"/>
        <end position="70"/>
    </location>
</feature>
<dbReference type="Gene3D" id="4.10.410.10">
    <property type="entry name" value="Pancreatic trypsin inhibitor Kunitz domain"/>
    <property type="match status" value="1"/>
</dbReference>
<dbReference type="InterPro" id="IPR036880">
    <property type="entry name" value="Kunitz_BPTI_sf"/>
</dbReference>
<dbReference type="EMBL" id="UYSL01024513">
    <property type="protein sequence ID" value="VDL83545.1"/>
    <property type="molecule type" value="Genomic_DNA"/>
</dbReference>
<dbReference type="SMART" id="SM00289">
    <property type="entry name" value="WR1"/>
    <property type="match status" value="3"/>
</dbReference>
<evidence type="ECO:0000313" key="4">
    <source>
        <dbReference type="WBParaSite" id="NBR_0001980801-mRNA-1"/>
    </source>
</evidence>